<dbReference type="PANTHER" id="PTHR48148:SF3">
    <property type="entry name" value="KERATINOCYTE PROLINE-RICH PROTEIN"/>
    <property type="match status" value="1"/>
</dbReference>
<feature type="compositionally biased region" description="Low complexity" evidence="1">
    <location>
        <begin position="222"/>
        <end position="231"/>
    </location>
</feature>
<feature type="compositionally biased region" description="Polar residues" evidence="1">
    <location>
        <begin position="524"/>
        <end position="533"/>
    </location>
</feature>
<dbReference type="AlphaFoldDB" id="A0A1X7S9R8"/>
<feature type="compositionally biased region" description="Pro residues" evidence="1">
    <location>
        <begin position="342"/>
        <end position="351"/>
    </location>
</feature>
<protein>
    <submittedName>
        <fullName evidence="2">Uncharacterized protein</fullName>
    </submittedName>
</protein>
<feature type="compositionally biased region" description="Basic and acidic residues" evidence="1">
    <location>
        <begin position="34"/>
        <end position="45"/>
    </location>
</feature>
<evidence type="ECO:0000256" key="1">
    <source>
        <dbReference type="SAM" id="MobiDB-lite"/>
    </source>
</evidence>
<evidence type="ECO:0000313" key="2">
    <source>
        <dbReference type="EMBL" id="SMQ56433.1"/>
    </source>
</evidence>
<feature type="region of interest" description="Disordered" evidence="1">
    <location>
        <begin position="1"/>
        <end position="88"/>
    </location>
</feature>
<dbReference type="Proteomes" id="UP000215127">
    <property type="component" value="Chromosome 17"/>
</dbReference>
<feature type="region of interest" description="Disordered" evidence="1">
    <location>
        <begin position="499"/>
        <end position="533"/>
    </location>
</feature>
<gene>
    <name evidence="2" type="ORF">ZT3D7_G11588</name>
</gene>
<dbReference type="EMBL" id="LT853706">
    <property type="protein sequence ID" value="SMQ56433.1"/>
    <property type="molecule type" value="Genomic_DNA"/>
</dbReference>
<feature type="region of interest" description="Disordered" evidence="1">
    <location>
        <begin position="446"/>
        <end position="472"/>
    </location>
</feature>
<feature type="compositionally biased region" description="Pro residues" evidence="1">
    <location>
        <begin position="455"/>
        <end position="471"/>
    </location>
</feature>
<reference evidence="2 3" key="1">
    <citation type="submission" date="2016-06" db="EMBL/GenBank/DDBJ databases">
        <authorList>
            <person name="Kjaerup R.B."/>
            <person name="Dalgaard T.S."/>
            <person name="Juul-Madsen H.R."/>
        </authorList>
    </citation>
    <scope>NUCLEOTIDE SEQUENCE [LARGE SCALE GENOMIC DNA]</scope>
</reference>
<sequence>MEEEAKEEVQPSSILNNTPLPRSNEAVESQHAVKLGDEREPKNQQDKSYPPPPPPPPPPSRSSTPTAMTTRPIPTTPPNPPSTSPALAHTLAKRVEGVTSKLEGVAGEELPEDLAREVQLLEDEVSSESEDELEGHVRDSDYEEEEEEHGRGGVEVEGGGNIVDLRDECGGENGGETSSFLASISSASSGGEEPLQITVANRSFEWFSRFFSTSNYSQGPDNNNNNTNTNTSPAVDHTLELHTTQPPAGIPSELVHDDASQGAGPRISSSASSAEGTLKITKRNVSPTLLEKMARFEGGGSSGDANPPARDDEHLDIPPSPSSSLHPPRKPDDDDIFLDSPPFSPPPPSSSPLPGRRPRPVLTHLKALPEYLRSGTLSSNTLLALIVLSLLLLAYATVSWLSTSPASILETGSSGVMEPGFGWSVERAMAAGKSRRALVELIPSAREEDHDSEHYPPPPPPPTTPTPPPPLTTVELALYLKSVAVLHRAYLNATDENDAAGWENVSGGGGGGGGGKGSGHIFPSPTSLRNQQTRGLREMERVIAKLTRLAARDEGFPNREKKFSCRALEEERRLEAEGLRVRVLGLVAGLRIGGSSEAGSGDDGGGGGRRGDGGWRDVVEGLNCFVEAYFEGVAGWEGGGDVMSRRDMESFGL</sequence>
<feature type="compositionally biased region" description="Gly residues" evidence="1">
    <location>
        <begin position="506"/>
        <end position="518"/>
    </location>
</feature>
<feature type="compositionally biased region" description="Low complexity" evidence="1">
    <location>
        <begin position="64"/>
        <end position="73"/>
    </location>
</feature>
<proteinExistence type="predicted"/>
<evidence type="ECO:0000313" key="3">
    <source>
        <dbReference type="Proteomes" id="UP000215127"/>
    </source>
</evidence>
<feature type="compositionally biased region" description="Pro residues" evidence="1">
    <location>
        <begin position="49"/>
        <end position="60"/>
    </location>
</feature>
<dbReference type="PANTHER" id="PTHR48148">
    <property type="entry name" value="KERATINOCYTE PROLINE-RICH PROTEIN"/>
    <property type="match status" value="1"/>
</dbReference>
<feature type="region of interest" description="Disordered" evidence="1">
    <location>
        <begin position="213"/>
        <end position="360"/>
    </location>
</feature>
<feature type="region of interest" description="Disordered" evidence="1">
    <location>
        <begin position="120"/>
        <end position="192"/>
    </location>
</feature>
<feature type="compositionally biased region" description="Pro residues" evidence="1">
    <location>
        <begin position="74"/>
        <end position="83"/>
    </location>
</feature>
<feature type="compositionally biased region" description="Polar residues" evidence="1">
    <location>
        <begin position="10"/>
        <end position="21"/>
    </location>
</feature>
<name>A0A1X7S9R8_ZYMT9</name>
<feature type="compositionally biased region" description="Low complexity" evidence="1">
    <location>
        <begin position="178"/>
        <end position="189"/>
    </location>
</feature>
<keyword evidence="3" id="KW-1185">Reference proteome</keyword>
<accession>A0A1X7S9R8</accession>
<organism evidence="2 3">
    <name type="scientific">Zymoseptoria tritici (strain ST99CH_3D7)</name>
    <dbReference type="NCBI Taxonomy" id="1276538"/>
    <lineage>
        <taxon>Eukaryota</taxon>
        <taxon>Fungi</taxon>
        <taxon>Dikarya</taxon>
        <taxon>Ascomycota</taxon>
        <taxon>Pezizomycotina</taxon>
        <taxon>Dothideomycetes</taxon>
        <taxon>Dothideomycetidae</taxon>
        <taxon>Mycosphaerellales</taxon>
        <taxon>Mycosphaerellaceae</taxon>
        <taxon>Zymoseptoria</taxon>
    </lineage>
</organism>
<feature type="compositionally biased region" description="Acidic residues" evidence="1">
    <location>
        <begin position="120"/>
        <end position="133"/>
    </location>
</feature>